<dbReference type="RefSeq" id="XP_004990229.1">
    <property type="nucleotide sequence ID" value="XM_004990172.1"/>
</dbReference>
<name>F2UKV4_SALR5</name>
<evidence type="ECO:0000313" key="2">
    <source>
        <dbReference type="EMBL" id="EGD77753.1"/>
    </source>
</evidence>
<dbReference type="EMBL" id="GL832979">
    <property type="protein sequence ID" value="EGD77753.1"/>
    <property type="molecule type" value="Genomic_DNA"/>
</dbReference>
<dbReference type="Gene3D" id="3.90.1150.10">
    <property type="entry name" value="Aspartate Aminotransferase, domain 1"/>
    <property type="match status" value="1"/>
</dbReference>
<keyword evidence="3" id="KW-1185">Reference proteome</keyword>
<dbReference type="GeneID" id="16070783"/>
<organism evidence="3">
    <name type="scientific">Salpingoeca rosetta (strain ATCC 50818 / BSB-021)</name>
    <dbReference type="NCBI Taxonomy" id="946362"/>
    <lineage>
        <taxon>Eukaryota</taxon>
        <taxon>Choanoflagellata</taxon>
        <taxon>Craspedida</taxon>
        <taxon>Salpingoecidae</taxon>
        <taxon>Salpingoeca</taxon>
    </lineage>
</organism>
<feature type="compositionally biased region" description="Low complexity" evidence="1">
    <location>
        <begin position="252"/>
        <end position="263"/>
    </location>
</feature>
<sequence length="316" mass="34384">MMTGSCGAVVGAVGRRLLQQARASQWCSAAVLSRSLSSSRLCCDKNRLAARASGFEDTVWVEFTPLAQKHGAVNLSQQGGVTTIDEVLKARRKLQRTLTKILDERTPYSHKRTVRAFQLSAGGPGSFHWLTVMPSCPELTLNDAQFRTSLSARIRVPAAGYHPRASCRACHKPTESAFHQESCQSIRKRRHDRLNGDIAAFLCSSGLSAKRSHEATMTCRYGKDGGAGAESRRTPSFPPNATPTPGPRPPEQQQQQQQQQQPRRNGRSDRGSRRARQPAKAGRSATATVDGEGPSDRRAVSQPAAAASATTHYIVR</sequence>
<dbReference type="InParanoid" id="F2UKV4"/>
<dbReference type="KEGG" id="sre:PTSG_08842"/>
<accession>F2UKV4</accession>
<feature type="region of interest" description="Disordered" evidence="1">
    <location>
        <begin position="220"/>
        <end position="316"/>
    </location>
</feature>
<dbReference type="Proteomes" id="UP000007799">
    <property type="component" value="Unassembled WGS sequence"/>
</dbReference>
<evidence type="ECO:0000256" key="1">
    <source>
        <dbReference type="SAM" id="MobiDB-lite"/>
    </source>
</evidence>
<dbReference type="InterPro" id="IPR015422">
    <property type="entry name" value="PyrdxlP-dep_Trfase_small"/>
</dbReference>
<gene>
    <name evidence="2" type="ORF">PTSG_08842</name>
</gene>
<dbReference type="AlphaFoldDB" id="F2UKV4"/>
<protein>
    <submittedName>
        <fullName evidence="2">Uncharacterized protein</fullName>
    </submittedName>
</protein>
<proteinExistence type="predicted"/>
<feature type="compositionally biased region" description="Pro residues" evidence="1">
    <location>
        <begin position="236"/>
        <end position="250"/>
    </location>
</feature>
<reference evidence="2" key="1">
    <citation type="submission" date="2009-08" db="EMBL/GenBank/DDBJ databases">
        <title>Annotation of Salpingoeca rosetta.</title>
        <authorList>
            <consortium name="The Broad Institute Genome Sequencing Platform"/>
            <person name="Russ C."/>
            <person name="Cuomo C."/>
            <person name="Burger G."/>
            <person name="Gray M.W."/>
            <person name="Holland P.W.H."/>
            <person name="King N."/>
            <person name="Lang F.B.F."/>
            <person name="Roger A.J."/>
            <person name="Ruiz-Trillo I."/>
            <person name="Young S.K."/>
            <person name="Zeng Q."/>
            <person name="Gargeya S."/>
            <person name="Alvarado L."/>
            <person name="Berlin A."/>
            <person name="Chapman S.B."/>
            <person name="Chen Z."/>
            <person name="Freedman E."/>
            <person name="Gellesch M."/>
            <person name="Goldberg J."/>
            <person name="Griggs A."/>
            <person name="Gujja S."/>
            <person name="Heilman E."/>
            <person name="Heiman D."/>
            <person name="Howarth C."/>
            <person name="Mehta T."/>
            <person name="Neiman D."/>
            <person name="Pearson M."/>
            <person name="Roberts A."/>
            <person name="Saif S."/>
            <person name="Shea T."/>
            <person name="Shenoy N."/>
            <person name="Sisk P."/>
            <person name="Stolte C."/>
            <person name="Sykes S."/>
            <person name="White J."/>
            <person name="Yandava C."/>
            <person name="Haas B."/>
            <person name="Nusbaum C."/>
            <person name="Birren B."/>
        </authorList>
    </citation>
    <scope>NUCLEOTIDE SEQUENCE [LARGE SCALE GENOMIC DNA]</scope>
    <source>
        <strain evidence="2">ATCC 50818</strain>
    </source>
</reference>
<evidence type="ECO:0000313" key="3">
    <source>
        <dbReference type="Proteomes" id="UP000007799"/>
    </source>
</evidence>